<dbReference type="PANTHER" id="PTHR15665:SF1">
    <property type="entry name" value="PROTEIN ASTEROID HOMOLOG 1"/>
    <property type="match status" value="1"/>
</dbReference>
<feature type="region of interest" description="Disordered" evidence="2">
    <location>
        <begin position="406"/>
        <end position="435"/>
    </location>
</feature>
<dbReference type="PANTHER" id="PTHR15665">
    <property type="entry name" value="ASTEROID PROTEIN"/>
    <property type="match status" value="1"/>
</dbReference>
<name>A0A226EJ58_FOLCA</name>
<dbReference type="Gene3D" id="3.40.50.1010">
    <property type="entry name" value="5'-nuclease"/>
    <property type="match status" value="1"/>
</dbReference>
<reference evidence="3 4" key="1">
    <citation type="submission" date="2015-12" db="EMBL/GenBank/DDBJ databases">
        <title>The genome of Folsomia candida.</title>
        <authorList>
            <person name="Faddeeva A."/>
            <person name="Derks M.F."/>
            <person name="Anvar Y."/>
            <person name="Smit S."/>
            <person name="Van Straalen N."/>
            <person name="Roelofs D."/>
        </authorList>
    </citation>
    <scope>NUCLEOTIDE SEQUENCE [LARGE SCALE GENOMIC DNA]</scope>
    <source>
        <strain evidence="3 4">VU population</strain>
        <tissue evidence="3">Whole body</tissue>
    </source>
</reference>
<evidence type="ECO:0000313" key="3">
    <source>
        <dbReference type="EMBL" id="OXA57489.1"/>
    </source>
</evidence>
<feature type="region of interest" description="Disordered" evidence="2">
    <location>
        <begin position="48"/>
        <end position="75"/>
    </location>
</feature>
<dbReference type="AlphaFoldDB" id="A0A226EJ58"/>
<dbReference type="InterPro" id="IPR029060">
    <property type="entry name" value="PIN-like_dom_sf"/>
</dbReference>
<dbReference type="OrthoDB" id="25987at2759"/>
<evidence type="ECO:0000256" key="1">
    <source>
        <dbReference type="ARBA" id="ARBA00007398"/>
    </source>
</evidence>
<dbReference type="Proteomes" id="UP000198287">
    <property type="component" value="Unassembled WGS sequence"/>
</dbReference>
<sequence>MGIHGLSTFIQRYHDKYKEKIYLRDCPVVIDGCNLMFYLYFDWRQASPTASSSNASPTKKRSSSSGASGGSPLSKPSPLKLPHLFGGDYASYAQNVRTFFQHLKLCGITPIVLFDGAYDALKIKTAFKRFAENLKQNVRQSGNNLKGVTPGCSYSPVFMKALFVEILQEQKILHFQTEQEADCTIAFIARNLGNCPILSSDSDFHIYIDAKVLALHTLRFKKVLPPKDKTKLQSSSLSPLLSEKEKVWTLHSQYVCLSNLCHKEFNLNDARLLPLAAVILGNDWITTATFSHFHSTTAGGSKVKRNSRIAYLLRWLGKQKSYNRVFYSMLATVQEPKREQVAKLVNEIVSIYKGTGGEIRVWKMLLQTGQVDKFLIQDNNEFTQSSDLTIGDMLEKLSLDESLVEDEQELNDVKDDEDKEAVEEDCESDDSDTEEIEIESCENQTKLPEWYIDAHIRCVFPTFLLKIVKNQTVFLSPQAECSTMLSTHTMAIPIIQVLSGILLGPNKNITLVSRNKSRITDIKVDSVTELKEFGTLPLLSENCKEFKTAFPQESRAQIIFEALGLYSTDFVQFIQQWPVSLRMWVISLVYFLKCVNQDSTKLSQEDSINNKDMEAANSSALPVAVAILCCVIKTSVLNPSGSSRKSDLNNGPTISDLLNQTEPTTISQLRMFYARYESVAPLSSSKAFMKSYDFTQTYNNCRFTCILFHLHQLNRVLGDPFKTPRLSLQTNNWFSYHLAGSLAAGMKSQVQENDCNKIGNIVRDLSGMDDMGLVVDQVLNFV</sequence>
<evidence type="ECO:0000313" key="4">
    <source>
        <dbReference type="Proteomes" id="UP000198287"/>
    </source>
</evidence>
<dbReference type="STRING" id="158441.A0A226EJ58"/>
<dbReference type="EMBL" id="LNIX01000003">
    <property type="protein sequence ID" value="OXA57489.1"/>
    <property type="molecule type" value="Genomic_DNA"/>
</dbReference>
<evidence type="ECO:0000256" key="2">
    <source>
        <dbReference type="SAM" id="MobiDB-lite"/>
    </source>
</evidence>
<gene>
    <name evidence="3" type="ORF">Fcan01_07297</name>
</gene>
<keyword evidence="4" id="KW-1185">Reference proteome</keyword>
<dbReference type="InterPro" id="IPR026832">
    <property type="entry name" value="Asteroid"/>
</dbReference>
<dbReference type="SUPFAM" id="SSF88723">
    <property type="entry name" value="PIN domain-like"/>
    <property type="match status" value="1"/>
</dbReference>
<comment type="similarity">
    <text evidence="1">Belongs to the asteroid family.</text>
</comment>
<proteinExistence type="inferred from homology"/>
<protein>
    <submittedName>
        <fullName evidence="3">Protein asteroid</fullName>
    </submittedName>
</protein>
<comment type="caution">
    <text evidence="3">The sequence shown here is derived from an EMBL/GenBank/DDBJ whole genome shotgun (WGS) entry which is preliminary data.</text>
</comment>
<accession>A0A226EJ58</accession>
<organism evidence="3 4">
    <name type="scientific">Folsomia candida</name>
    <name type="common">Springtail</name>
    <dbReference type="NCBI Taxonomy" id="158441"/>
    <lineage>
        <taxon>Eukaryota</taxon>
        <taxon>Metazoa</taxon>
        <taxon>Ecdysozoa</taxon>
        <taxon>Arthropoda</taxon>
        <taxon>Hexapoda</taxon>
        <taxon>Collembola</taxon>
        <taxon>Entomobryomorpha</taxon>
        <taxon>Isotomoidea</taxon>
        <taxon>Isotomidae</taxon>
        <taxon>Proisotominae</taxon>
        <taxon>Folsomia</taxon>
    </lineage>
</organism>